<dbReference type="SUPFAM" id="SSF55174">
    <property type="entry name" value="Alpha-L RNA-binding motif"/>
    <property type="match status" value="1"/>
</dbReference>
<evidence type="ECO:0000256" key="3">
    <source>
        <dbReference type="PROSITE-ProRule" id="PRU00182"/>
    </source>
</evidence>
<dbReference type="Pfam" id="PF01479">
    <property type="entry name" value="S4"/>
    <property type="match status" value="1"/>
</dbReference>
<dbReference type="Gene3D" id="3.40.50.150">
    <property type="entry name" value="Vaccinia Virus protein VP39"/>
    <property type="match status" value="1"/>
</dbReference>
<reference evidence="6 7" key="1">
    <citation type="submission" date="2020-08" db="EMBL/GenBank/DDBJ databases">
        <title>Sequencing the genomes of 1000 actinobacteria strains.</title>
        <authorList>
            <person name="Klenk H.-P."/>
        </authorList>
    </citation>
    <scope>NUCLEOTIDE SEQUENCE [LARGE SCALE GENOMIC DNA]</scope>
    <source>
        <strain evidence="6 7">DSM 11053</strain>
    </source>
</reference>
<dbReference type="NCBIfam" id="TIGR00478">
    <property type="entry name" value="tly"/>
    <property type="match status" value="1"/>
</dbReference>
<evidence type="ECO:0000313" key="7">
    <source>
        <dbReference type="Proteomes" id="UP000565572"/>
    </source>
</evidence>
<organism evidence="6 7">
    <name type="scientific">Microlunatus antarcticus</name>
    <dbReference type="NCBI Taxonomy" id="53388"/>
    <lineage>
        <taxon>Bacteria</taxon>
        <taxon>Bacillati</taxon>
        <taxon>Actinomycetota</taxon>
        <taxon>Actinomycetes</taxon>
        <taxon>Propionibacteriales</taxon>
        <taxon>Propionibacteriaceae</taxon>
        <taxon>Microlunatus</taxon>
    </lineage>
</organism>
<dbReference type="Proteomes" id="UP000565572">
    <property type="component" value="Unassembled WGS sequence"/>
</dbReference>
<dbReference type="PANTHER" id="PTHR32319:SF0">
    <property type="entry name" value="BACTERIAL HEMOLYSIN-LIKE PROTEIN"/>
    <property type="match status" value="1"/>
</dbReference>
<dbReference type="Pfam" id="PF01728">
    <property type="entry name" value="FtsJ"/>
    <property type="match status" value="1"/>
</dbReference>
<name>A0A7W5P6B3_9ACTN</name>
<feature type="domain" description="RNA-binding S4" evidence="5">
    <location>
        <begin position="27"/>
        <end position="90"/>
    </location>
</feature>
<dbReference type="PIRSF" id="PIRSF005578">
    <property type="entry name" value="TlyA"/>
    <property type="match status" value="1"/>
</dbReference>
<proteinExistence type="inferred from homology"/>
<evidence type="ECO:0000256" key="2">
    <source>
        <dbReference type="ARBA" id="ARBA00029460"/>
    </source>
</evidence>
<dbReference type="CDD" id="cd02440">
    <property type="entry name" value="AdoMet_MTases"/>
    <property type="match status" value="1"/>
</dbReference>
<keyword evidence="6" id="KW-0489">Methyltransferase</keyword>
<dbReference type="SMART" id="SM00363">
    <property type="entry name" value="S4"/>
    <property type="match status" value="1"/>
</dbReference>
<keyword evidence="1 3" id="KW-0694">RNA-binding</keyword>
<accession>A0A7W5P6B3</accession>
<dbReference type="PROSITE" id="PS50889">
    <property type="entry name" value="S4"/>
    <property type="match status" value="1"/>
</dbReference>
<sequence length="275" mass="29035">MTTTPEPEATSETEGTAPPETPGTVPVRLDRALVDRGLARSRGQAAELIKAGRVSLDGRTVLKPSDLVAGTEQLEARTDPYVSRGAHKLAGALDDLGLVPSGRALDAGSSTGGFTQVLLERGVEEVYAVDVGTEQLAELLRADPRVHVHEQTSARDLTPDNLDGRPVDLVVADLSFISLTKFVDTFSEVTAPDGTWLLMVKPQFEVGRAALDKGGVVRNPGLHRKAVDGVAAAAAALGWHVQAVVASRLPGPAGNQEFFVHLSRTPCAHPVTPWP</sequence>
<dbReference type="Gene3D" id="3.10.290.10">
    <property type="entry name" value="RNA-binding S4 domain"/>
    <property type="match status" value="1"/>
</dbReference>
<dbReference type="SUPFAM" id="SSF53335">
    <property type="entry name" value="S-adenosyl-L-methionine-dependent methyltransferases"/>
    <property type="match status" value="1"/>
</dbReference>
<dbReference type="InterPro" id="IPR036986">
    <property type="entry name" value="S4_RNA-bd_sf"/>
</dbReference>
<keyword evidence="6" id="KW-0808">Transferase</keyword>
<dbReference type="InterPro" id="IPR047048">
    <property type="entry name" value="TlyA"/>
</dbReference>
<dbReference type="InterPro" id="IPR029063">
    <property type="entry name" value="SAM-dependent_MTases_sf"/>
</dbReference>
<dbReference type="CDD" id="cd00165">
    <property type="entry name" value="S4"/>
    <property type="match status" value="1"/>
</dbReference>
<feature type="region of interest" description="Disordered" evidence="4">
    <location>
        <begin position="1"/>
        <end position="26"/>
    </location>
</feature>
<dbReference type="GO" id="GO:0032259">
    <property type="term" value="P:methylation"/>
    <property type="evidence" value="ECO:0007669"/>
    <property type="project" value="UniProtKB-KW"/>
</dbReference>
<dbReference type="AlphaFoldDB" id="A0A7W5P6B3"/>
<dbReference type="PANTHER" id="PTHR32319">
    <property type="entry name" value="BACTERIAL HEMOLYSIN-LIKE PROTEIN"/>
    <property type="match status" value="1"/>
</dbReference>
<dbReference type="GO" id="GO:0008168">
    <property type="term" value="F:methyltransferase activity"/>
    <property type="evidence" value="ECO:0007669"/>
    <property type="project" value="UniProtKB-KW"/>
</dbReference>
<feature type="compositionally biased region" description="Low complexity" evidence="4">
    <location>
        <begin position="1"/>
        <end position="24"/>
    </location>
</feature>
<evidence type="ECO:0000256" key="1">
    <source>
        <dbReference type="ARBA" id="ARBA00022884"/>
    </source>
</evidence>
<dbReference type="InterPro" id="IPR004538">
    <property type="entry name" value="Hemolysin_A/TlyA"/>
</dbReference>
<dbReference type="InterPro" id="IPR002877">
    <property type="entry name" value="RNA_MeTrfase_FtsJ_dom"/>
</dbReference>
<protein>
    <submittedName>
        <fullName evidence="6">23S rRNA (Cytidine1920-2'-O)/16S rRNA (Cytidine1409-2'-O)-methyltransferase</fullName>
        <ecNumber evidence="6">2.1.1.226</ecNumber>
        <ecNumber evidence="6">2.1.1.227</ecNumber>
    </submittedName>
</protein>
<dbReference type="EC" id="2.1.1.227" evidence="6"/>
<dbReference type="RefSeq" id="WP_183337239.1">
    <property type="nucleotide sequence ID" value="NZ_JACHZG010000001.1"/>
</dbReference>
<evidence type="ECO:0000313" key="6">
    <source>
        <dbReference type="EMBL" id="MBB3326258.1"/>
    </source>
</evidence>
<comment type="similarity">
    <text evidence="2">Belongs to the TlyA family.</text>
</comment>
<keyword evidence="7" id="KW-1185">Reference proteome</keyword>
<dbReference type="GO" id="GO:0003723">
    <property type="term" value="F:RNA binding"/>
    <property type="evidence" value="ECO:0007669"/>
    <property type="project" value="UniProtKB-KW"/>
</dbReference>
<evidence type="ECO:0000259" key="5">
    <source>
        <dbReference type="SMART" id="SM00363"/>
    </source>
</evidence>
<dbReference type="EMBL" id="JACHZG010000001">
    <property type="protein sequence ID" value="MBB3326258.1"/>
    <property type="molecule type" value="Genomic_DNA"/>
</dbReference>
<dbReference type="EC" id="2.1.1.226" evidence="6"/>
<evidence type="ECO:0000256" key="4">
    <source>
        <dbReference type="SAM" id="MobiDB-lite"/>
    </source>
</evidence>
<comment type="caution">
    <text evidence="6">The sequence shown here is derived from an EMBL/GenBank/DDBJ whole genome shotgun (WGS) entry which is preliminary data.</text>
</comment>
<gene>
    <name evidence="6" type="ORF">FHX39_001202</name>
</gene>
<dbReference type="InterPro" id="IPR002942">
    <property type="entry name" value="S4_RNA-bd"/>
</dbReference>